<name>A0A494Y385_9BACL</name>
<organism evidence="1 2">
    <name type="scientific">Cohnella endophytica</name>
    <dbReference type="NCBI Taxonomy" id="2419778"/>
    <lineage>
        <taxon>Bacteria</taxon>
        <taxon>Bacillati</taxon>
        <taxon>Bacillota</taxon>
        <taxon>Bacilli</taxon>
        <taxon>Bacillales</taxon>
        <taxon>Paenibacillaceae</taxon>
        <taxon>Cohnella</taxon>
    </lineage>
</organism>
<dbReference type="RefSeq" id="WP_120977471.1">
    <property type="nucleotide sequence ID" value="NZ_RBZM01000005.1"/>
</dbReference>
<dbReference type="AlphaFoldDB" id="A0A494Y385"/>
<sequence length="74" mass="8414">MVHIQFLDLKIGSISESSGVFSGQNQQYKYKHASKQNQAFGKVSGLGNTLTNTRAELNDRDRIDMKTIKHFRMP</sequence>
<keyword evidence="2" id="KW-1185">Reference proteome</keyword>
<proteinExistence type="predicted"/>
<evidence type="ECO:0000313" key="2">
    <source>
        <dbReference type="Proteomes" id="UP000282076"/>
    </source>
</evidence>
<protein>
    <submittedName>
        <fullName evidence="1">Uncharacterized protein</fullName>
    </submittedName>
</protein>
<reference evidence="1 2" key="1">
    <citation type="submission" date="2018-10" db="EMBL/GenBank/DDBJ databases">
        <title>Cohnella sp. M2MS4P-1, whole genome shotgun sequence.</title>
        <authorList>
            <person name="Tuo L."/>
        </authorList>
    </citation>
    <scope>NUCLEOTIDE SEQUENCE [LARGE SCALE GENOMIC DNA]</scope>
    <source>
        <strain evidence="1 2">M2MS4P-1</strain>
    </source>
</reference>
<dbReference type="EMBL" id="RBZM01000005">
    <property type="protein sequence ID" value="RKP54366.1"/>
    <property type="molecule type" value="Genomic_DNA"/>
</dbReference>
<comment type="caution">
    <text evidence="1">The sequence shown here is derived from an EMBL/GenBank/DDBJ whole genome shotgun (WGS) entry which is preliminary data.</text>
</comment>
<dbReference type="OrthoDB" id="2666601at2"/>
<evidence type="ECO:0000313" key="1">
    <source>
        <dbReference type="EMBL" id="RKP54366.1"/>
    </source>
</evidence>
<dbReference type="Proteomes" id="UP000282076">
    <property type="component" value="Unassembled WGS sequence"/>
</dbReference>
<gene>
    <name evidence="1" type="ORF">D7Z26_13495</name>
</gene>
<accession>A0A494Y385</accession>